<evidence type="ECO:0000256" key="2">
    <source>
        <dbReference type="SAM" id="Phobius"/>
    </source>
</evidence>
<dbReference type="InterPro" id="IPR027951">
    <property type="entry name" value="Nepro_N"/>
</dbReference>
<accession>A0A8J4VRB6</accession>
<dbReference type="EMBL" id="JRKL02000979">
    <property type="protein sequence ID" value="KAF3966882.1"/>
    <property type="molecule type" value="Genomic_DNA"/>
</dbReference>
<dbReference type="AlphaFoldDB" id="A0A8J4VRB6"/>
<sequence>MLSGHQMDSMDSEVETLEQRLTSMLGQLQVECGILERMVYKNKNQHRRCLYFQYLLKVRRDIRLLQSAKLEEIVGSCFLVITGKRPKQEVHLLESLKRRKCDGGKYNFMERLLGAARLLSQMVEPMLKAATEISILLARSFFIGFSLTILALLARLRVLVQQILLDVVSVFKMVSSLSQRKQSVKISQEGIEVFREYYPTNEEFATLECVWKSDKFVLLERTPKSKTGSQVGDLIEDVSLGASAVKYQSIESFLGDDEVVPIRVDAAQMDKKDPSHITENKTDLPTGSSLESDDGKAVESCTEVGDGKAVERDGSGIAATPSKRLPQEDGLLTATKTSTSSNVLKSKSGSRKVAFVSVKNPPASTANVKNPPLSATNVTAFDFKENETNTDKKEDPFFSLLTGGSLKDSLF</sequence>
<dbReference type="PANTHER" id="PTHR34786">
    <property type="entry name" value="OS09G0504900 PROTEIN"/>
    <property type="match status" value="1"/>
</dbReference>
<dbReference type="PANTHER" id="PTHR34786:SF1">
    <property type="entry name" value="OS09G0504900 PROTEIN"/>
    <property type="match status" value="1"/>
</dbReference>
<feature type="compositionally biased region" description="Basic and acidic residues" evidence="1">
    <location>
        <begin position="270"/>
        <end position="282"/>
    </location>
</feature>
<evidence type="ECO:0000313" key="4">
    <source>
        <dbReference type="EMBL" id="KAF3966882.1"/>
    </source>
</evidence>
<feature type="domain" description="Nucleolus and neural progenitor protein-like N-terminal" evidence="3">
    <location>
        <begin position="11"/>
        <end position="172"/>
    </location>
</feature>
<dbReference type="Pfam" id="PF14780">
    <property type="entry name" value="NEPRO_N"/>
    <property type="match status" value="1"/>
</dbReference>
<dbReference type="OrthoDB" id="114080at2759"/>
<name>A0A8J4VRB6_9ROSI</name>
<keyword evidence="5" id="KW-1185">Reference proteome</keyword>
<protein>
    <recommendedName>
        <fullName evidence="3">Nucleolus and neural progenitor protein-like N-terminal domain-containing protein</fullName>
    </recommendedName>
</protein>
<proteinExistence type="predicted"/>
<feature type="region of interest" description="Disordered" evidence="1">
    <location>
        <begin position="270"/>
        <end position="297"/>
    </location>
</feature>
<keyword evidence="2" id="KW-0812">Transmembrane</keyword>
<keyword evidence="2" id="KW-0472">Membrane</keyword>
<evidence type="ECO:0000259" key="3">
    <source>
        <dbReference type="Pfam" id="PF14780"/>
    </source>
</evidence>
<comment type="caution">
    <text evidence="4">The sequence shown here is derived from an EMBL/GenBank/DDBJ whole genome shotgun (WGS) entry which is preliminary data.</text>
</comment>
<gene>
    <name evidence="4" type="ORF">CMV_009049</name>
</gene>
<reference evidence="4" key="1">
    <citation type="submission" date="2020-03" db="EMBL/GenBank/DDBJ databases">
        <title>Castanea mollissima Vanexum genome sequencing.</title>
        <authorList>
            <person name="Staton M."/>
        </authorList>
    </citation>
    <scope>NUCLEOTIDE SEQUENCE</scope>
    <source>
        <tissue evidence="4">Leaf</tissue>
    </source>
</reference>
<organism evidence="4 5">
    <name type="scientific">Castanea mollissima</name>
    <name type="common">Chinese chestnut</name>
    <dbReference type="NCBI Taxonomy" id="60419"/>
    <lineage>
        <taxon>Eukaryota</taxon>
        <taxon>Viridiplantae</taxon>
        <taxon>Streptophyta</taxon>
        <taxon>Embryophyta</taxon>
        <taxon>Tracheophyta</taxon>
        <taxon>Spermatophyta</taxon>
        <taxon>Magnoliopsida</taxon>
        <taxon>eudicotyledons</taxon>
        <taxon>Gunneridae</taxon>
        <taxon>Pentapetalae</taxon>
        <taxon>rosids</taxon>
        <taxon>fabids</taxon>
        <taxon>Fagales</taxon>
        <taxon>Fagaceae</taxon>
        <taxon>Castanea</taxon>
    </lineage>
</organism>
<evidence type="ECO:0000256" key="1">
    <source>
        <dbReference type="SAM" id="MobiDB-lite"/>
    </source>
</evidence>
<feature type="transmembrane region" description="Helical" evidence="2">
    <location>
        <begin position="136"/>
        <end position="153"/>
    </location>
</feature>
<keyword evidence="2" id="KW-1133">Transmembrane helix</keyword>
<evidence type="ECO:0000313" key="5">
    <source>
        <dbReference type="Proteomes" id="UP000737018"/>
    </source>
</evidence>
<dbReference type="Proteomes" id="UP000737018">
    <property type="component" value="Unassembled WGS sequence"/>
</dbReference>